<feature type="region of interest" description="Disordered" evidence="6">
    <location>
        <begin position="1"/>
        <end position="25"/>
    </location>
</feature>
<feature type="domain" description="Macro" evidence="8">
    <location>
        <begin position="136"/>
        <end position="318"/>
    </location>
</feature>
<dbReference type="SUPFAM" id="SSF52949">
    <property type="entry name" value="Macro domain-like"/>
    <property type="match status" value="3"/>
</dbReference>
<dbReference type="GO" id="GO:0010629">
    <property type="term" value="P:negative regulation of gene expression"/>
    <property type="evidence" value="ECO:0007669"/>
    <property type="project" value="TreeGrafter"/>
</dbReference>
<dbReference type="EMBL" id="JAZGQO010000005">
    <property type="protein sequence ID" value="KAK6186963.1"/>
    <property type="molecule type" value="Genomic_DNA"/>
</dbReference>
<dbReference type="Pfam" id="PF00619">
    <property type="entry name" value="CARD"/>
    <property type="match status" value="1"/>
</dbReference>
<feature type="region of interest" description="Disordered" evidence="6">
    <location>
        <begin position="764"/>
        <end position="833"/>
    </location>
</feature>
<dbReference type="Gene3D" id="1.10.533.10">
    <property type="entry name" value="Death Domain, Fas"/>
    <property type="match status" value="1"/>
</dbReference>
<accession>A0AAN8K730</accession>
<dbReference type="SUPFAM" id="SSF47986">
    <property type="entry name" value="DEATH domain"/>
    <property type="match status" value="1"/>
</dbReference>
<dbReference type="GO" id="GO:0005737">
    <property type="term" value="C:cytoplasm"/>
    <property type="evidence" value="ECO:0007669"/>
    <property type="project" value="TreeGrafter"/>
</dbReference>
<name>A0AAN8K730_PATCE</name>
<dbReference type="GO" id="GO:0005634">
    <property type="term" value="C:nucleus"/>
    <property type="evidence" value="ECO:0007669"/>
    <property type="project" value="UniProtKB-SubCell"/>
</dbReference>
<evidence type="ECO:0000259" key="7">
    <source>
        <dbReference type="PROSITE" id="PS50209"/>
    </source>
</evidence>
<evidence type="ECO:0000259" key="8">
    <source>
        <dbReference type="PROSITE" id="PS51154"/>
    </source>
</evidence>
<comment type="caution">
    <text evidence="9">The sequence shown here is derived from an EMBL/GenBank/DDBJ whole genome shotgun (WGS) entry which is preliminary data.</text>
</comment>
<keyword evidence="4" id="KW-0520">NAD</keyword>
<comment type="subcellular location">
    <subcellularLocation>
        <location evidence="1">Nucleus</location>
    </subcellularLocation>
</comment>
<keyword evidence="2" id="KW-0328">Glycosyltransferase</keyword>
<dbReference type="InterPro" id="IPR052056">
    <property type="entry name" value="Mono-ARTD/PARP"/>
</dbReference>
<dbReference type="InterPro" id="IPR011029">
    <property type="entry name" value="DEATH-like_dom_sf"/>
</dbReference>
<proteinExistence type="predicted"/>
<reference evidence="9 10" key="1">
    <citation type="submission" date="2024-01" db="EMBL/GenBank/DDBJ databases">
        <title>The genome of the rayed Mediterranean limpet Patella caerulea (Linnaeus, 1758).</title>
        <authorList>
            <person name="Anh-Thu Weber A."/>
            <person name="Halstead-Nussloch G."/>
        </authorList>
    </citation>
    <scope>NUCLEOTIDE SEQUENCE [LARGE SCALE GENOMIC DNA]</scope>
    <source>
        <strain evidence="9">AATW-2023a</strain>
        <tissue evidence="9">Whole specimen</tissue>
    </source>
</reference>
<feature type="compositionally biased region" description="Acidic residues" evidence="6">
    <location>
        <begin position="373"/>
        <end position="383"/>
    </location>
</feature>
<evidence type="ECO:0000256" key="3">
    <source>
        <dbReference type="ARBA" id="ARBA00022679"/>
    </source>
</evidence>
<evidence type="ECO:0000256" key="6">
    <source>
        <dbReference type="SAM" id="MobiDB-lite"/>
    </source>
</evidence>
<sequence length="916" mass="101027">MAEGGMSSDMDFQDVRRPPDKEVPTRGVLPEQYKIQTNFPILVNELACRPDAIIDSLYSKNVIDNDDVQQITEQSKNGPRATAKAILRTLLGCGPGAYNKFISCLQDNNFNQALRRLEPTAASLLDQPKQQSNDERWLCQQTLANGLEVSVVLGDLLVVHADVLVCSNYGTGSMEGRIAKKIRARAGPDYCVSLRELYKKKSSLKDWGVYLTFAGNLNFKCIYQVKIPSCPSGGMQSWLSNLEDLYSKILTRADKEKHVTVTLPLIGLDIARGPADQCVEAAINALQNHNVKNLSRVNIVSDDIELLTKLRQDLKSLRYSTDTTPREGQSKIDALVEICTYLGKKVPDLIDMPGIKGTMNEKMGLEFFNTDTEQNEGEVEDELTTSSEKNDDGALYKHNLPNGMVITLYEDDIVNISSDILVCYKYNTVKYRGRIDKHLKQVGGRDYIESVKSLEEEGDLESWKVYFTLAGNLQFHLVYQAVIPELDEENTEEWLLNLQVLYSTILTTADEEKRDSVTFPIIGIGPVDQCIEAFITTLKNHDAKTTKTIKIVANKETIIKKLCKGLTKAVGTAPTAVARRIPKETKQNTASISGDPFDFVSSFVGQIVNTDVVKGIYNEIFGIPVFKRGDGRPNGQKRYKPAIKEKHTDSVVTKRKKTLRSYNRRIPNGLVVFVYNEDIVDVHADILVVCNDKKGSSKRGLAKTLKDKGGRHYIDSLETLMEMEGELEDWKLYFTLPGNLKFKEIYQVIIPQKTDCGGAAAVALPTVEDEDSDDNDDEDDEDDDEEDDKYEDEDGGGAAAPDAASADPVAAGSTAVEYGGSDDDAGAGSGGGDRLQQLYSQILSTADTDKHESITIPLLGSGVSGGQTVQCIESAIGAIQTHPVTNLRHVNIVTKDDGVYALLRNKLKTLPTDSGS</sequence>
<feature type="domain" description="CARD" evidence="7">
    <location>
        <begin position="42"/>
        <end position="109"/>
    </location>
</feature>
<dbReference type="CDD" id="cd01671">
    <property type="entry name" value="CARD"/>
    <property type="match status" value="1"/>
</dbReference>
<dbReference type="PROSITE" id="PS51154">
    <property type="entry name" value="MACRO"/>
    <property type="match status" value="1"/>
</dbReference>
<evidence type="ECO:0000313" key="10">
    <source>
        <dbReference type="Proteomes" id="UP001347796"/>
    </source>
</evidence>
<dbReference type="InterPro" id="IPR002589">
    <property type="entry name" value="Macro_dom"/>
</dbReference>
<dbReference type="InterPro" id="IPR043472">
    <property type="entry name" value="Macro_dom-like"/>
</dbReference>
<dbReference type="GO" id="GO:0042981">
    <property type="term" value="P:regulation of apoptotic process"/>
    <property type="evidence" value="ECO:0007669"/>
    <property type="project" value="InterPro"/>
</dbReference>
<feature type="region of interest" description="Disordered" evidence="6">
    <location>
        <begin position="371"/>
        <end position="394"/>
    </location>
</feature>
<feature type="compositionally biased region" description="Low complexity" evidence="6">
    <location>
        <begin position="799"/>
        <end position="812"/>
    </location>
</feature>
<protein>
    <submittedName>
        <fullName evidence="9">Uncharacterized protein</fullName>
    </submittedName>
</protein>
<dbReference type="GO" id="GO:0016757">
    <property type="term" value="F:glycosyltransferase activity"/>
    <property type="evidence" value="ECO:0007669"/>
    <property type="project" value="UniProtKB-KW"/>
</dbReference>
<dbReference type="InterPro" id="IPR001315">
    <property type="entry name" value="CARD"/>
</dbReference>
<dbReference type="PROSITE" id="PS50209">
    <property type="entry name" value="CARD"/>
    <property type="match status" value="1"/>
</dbReference>
<keyword evidence="3" id="KW-0808">Transferase</keyword>
<evidence type="ECO:0000256" key="2">
    <source>
        <dbReference type="ARBA" id="ARBA00022676"/>
    </source>
</evidence>
<evidence type="ECO:0000256" key="5">
    <source>
        <dbReference type="ARBA" id="ARBA00023242"/>
    </source>
</evidence>
<dbReference type="Proteomes" id="UP001347796">
    <property type="component" value="Unassembled WGS sequence"/>
</dbReference>
<keyword evidence="5" id="KW-0539">Nucleus</keyword>
<dbReference type="AlphaFoldDB" id="A0AAN8K730"/>
<dbReference type="Gene3D" id="3.40.220.10">
    <property type="entry name" value="Leucine Aminopeptidase, subunit E, domain 1"/>
    <property type="match status" value="3"/>
</dbReference>
<dbReference type="PANTHER" id="PTHR14453">
    <property type="entry name" value="PARP/ZINC FINGER CCCH TYPE DOMAIN CONTAINING PROTEIN"/>
    <property type="match status" value="1"/>
</dbReference>
<dbReference type="Pfam" id="PF01661">
    <property type="entry name" value="Macro"/>
    <property type="match status" value="2"/>
</dbReference>
<feature type="compositionally biased region" description="Basic and acidic residues" evidence="6">
    <location>
        <begin position="13"/>
        <end position="24"/>
    </location>
</feature>
<dbReference type="GO" id="GO:0003714">
    <property type="term" value="F:transcription corepressor activity"/>
    <property type="evidence" value="ECO:0007669"/>
    <property type="project" value="TreeGrafter"/>
</dbReference>
<evidence type="ECO:0000256" key="4">
    <source>
        <dbReference type="ARBA" id="ARBA00023027"/>
    </source>
</evidence>
<evidence type="ECO:0000313" key="9">
    <source>
        <dbReference type="EMBL" id="KAK6186963.1"/>
    </source>
</evidence>
<evidence type="ECO:0000256" key="1">
    <source>
        <dbReference type="ARBA" id="ARBA00004123"/>
    </source>
</evidence>
<keyword evidence="10" id="KW-1185">Reference proteome</keyword>
<organism evidence="9 10">
    <name type="scientific">Patella caerulea</name>
    <name type="common">Rayed Mediterranean limpet</name>
    <dbReference type="NCBI Taxonomy" id="87958"/>
    <lineage>
        <taxon>Eukaryota</taxon>
        <taxon>Metazoa</taxon>
        <taxon>Spiralia</taxon>
        <taxon>Lophotrochozoa</taxon>
        <taxon>Mollusca</taxon>
        <taxon>Gastropoda</taxon>
        <taxon>Patellogastropoda</taxon>
        <taxon>Patelloidea</taxon>
        <taxon>Patellidae</taxon>
        <taxon>Patella</taxon>
    </lineage>
</organism>
<feature type="compositionally biased region" description="Acidic residues" evidence="6">
    <location>
        <begin position="767"/>
        <end position="795"/>
    </location>
</feature>
<gene>
    <name evidence="9" type="ORF">SNE40_006218</name>
</gene>
<dbReference type="PANTHER" id="PTHR14453:SF67">
    <property type="entry name" value="POLY [ADP-RIBOSE] POLYMERASE"/>
    <property type="match status" value="1"/>
</dbReference>